<feature type="compositionally biased region" description="Basic and acidic residues" evidence="2">
    <location>
        <begin position="718"/>
        <end position="733"/>
    </location>
</feature>
<feature type="region of interest" description="Disordered" evidence="2">
    <location>
        <begin position="820"/>
        <end position="841"/>
    </location>
</feature>
<feature type="region of interest" description="Disordered" evidence="2">
    <location>
        <begin position="715"/>
        <end position="758"/>
    </location>
</feature>
<dbReference type="OrthoDB" id="10252347at2759"/>
<dbReference type="GO" id="GO:0001764">
    <property type="term" value="P:neuron migration"/>
    <property type="evidence" value="ECO:0007669"/>
    <property type="project" value="TreeGrafter"/>
</dbReference>
<dbReference type="GO" id="GO:0005814">
    <property type="term" value="C:centriole"/>
    <property type="evidence" value="ECO:0007669"/>
    <property type="project" value="TreeGrafter"/>
</dbReference>
<organism evidence="3 4">
    <name type="scientific">Ooceraea biroi</name>
    <name type="common">Clonal raider ant</name>
    <name type="synonym">Cerapachys biroi</name>
    <dbReference type="NCBI Taxonomy" id="2015173"/>
    <lineage>
        <taxon>Eukaryota</taxon>
        <taxon>Metazoa</taxon>
        <taxon>Ecdysozoa</taxon>
        <taxon>Arthropoda</taxon>
        <taxon>Hexapoda</taxon>
        <taxon>Insecta</taxon>
        <taxon>Pterygota</taxon>
        <taxon>Neoptera</taxon>
        <taxon>Endopterygota</taxon>
        <taxon>Hymenoptera</taxon>
        <taxon>Apocrita</taxon>
        <taxon>Aculeata</taxon>
        <taxon>Formicoidea</taxon>
        <taxon>Formicidae</taxon>
        <taxon>Dorylinae</taxon>
        <taxon>Ooceraea</taxon>
    </lineage>
</organism>
<dbReference type="PANTHER" id="PTHR34343:SF1">
    <property type="entry name" value="SEROLOGICALLY DEFINED COLON CANCER ANTIGEN 8"/>
    <property type="match status" value="1"/>
</dbReference>
<evidence type="ECO:0000256" key="2">
    <source>
        <dbReference type="SAM" id="MobiDB-lite"/>
    </source>
</evidence>
<gene>
    <name evidence="3" type="ORF">DMN91_010694</name>
</gene>
<evidence type="ECO:0000256" key="1">
    <source>
        <dbReference type="SAM" id="Coils"/>
    </source>
</evidence>
<dbReference type="GO" id="GO:0030010">
    <property type="term" value="P:establishment of cell polarity"/>
    <property type="evidence" value="ECO:0007669"/>
    <property type="project" value="TreeGrafter"/>
</dbReference>
<evidence type="ECO:0008006" key="5">
    <source>
        <dbReference type="Google" id="ProtNLM"/>
    </source>
</evidence>
<dbReference type="Pfam" id="PF15964">
    <property type="entry name" value="CCCAP"/>
    <property type="match status" value="1"/>
</dbReference>
<dbReference type="GO" id="GO:0005813">
    <property type="term" value="C:centrosome"/>
    <property type="evidence" value="ECO:0007669"/>
    <property type="project" value="InterPro"/>
</dbReference>
<evidence type="ECO:0000313" key="4">
    <source>
        <dbReference type="Proteomes" id="UP000279307"/>
    </source>
</evidence>
<protein>
    <recommendedName>
        <fullName evidence="5">Serologically defined colon cancer antigen 8-like protein</fullName>
    </recommendedName>
</protein>
<reference evidence="3 4" key="1">
    <citation type="journal article" date="2018" name="Genome Res.">
        <title>The genomic architecture and molecular evolution of ant odorant receptors.</title>
        <authorList>
            <person name="McKenzie S.K."/>
            <person name="Kronauer D.J.C."/>
        </authorList>
    </citation>
    <scope>NUCLEOTIDE SEQUENCE [LARGE SCALE GENOMIC DNA]</scope>
    <source>
        <strain evidence="3">Clonal line C1</strain>
    </source>
</reference>
<proteinExistence type="predicted"/>
<dbReference type="EMBL" id="QOIP01000011">
    <property type="protein sequence ID" value="RLU16626.1"/>
    <property type="molecule type" value="Genomic_DNA"/>
</dbReference>
<dbReference type="GO" id="GO:0007098">
    <property type="term" value="P:centrosome cycle"/>
    <property type="evidence" value="ECO:0007669"/>
    <property type="project" value="InterPro"/>
</dbReference>
<dbReference type="InterPro" id="IPR031887">
    <property type="entry name" value="SDCCAG8"/>
</dbReference>
<dbReference type="Proteomes" id="UP000279307">
    <property type="component" value="Chromosome 11"/>
</dbReference>
<dbReference type="GO" id="GO:0035148">
    <property type="term" value="P:tube formation"/>
    <property type="evidence" value="ECO:0007669"/>
    <property type="project" value="TreeGrafter"/>
</dbReference>
<evidence type="ECO:0000313" key="3">
    <source>
        <dbReference type="EMBL" id="RLU16626.1"/>
    </source>
</evidence>
<dbReference type="PANTHER" id="PTHR34343">
    <property type="entry name" value="SEROLOGICALLY DEFINED COLON CANCER ANTIGEN 8"/>
    <property type="match status" value="1"/>
</dbReference>
<feature type="coiled-coil region" evidence="1">
    <location>
        <begin position="200"/>
        <end position="227"/>
    </location>
</feature>
<feature type="compositionally biased region" description="Polar residues" evidence="2">
    <location>
        <begin position="734"/>
        <end position="749"/>
    </location>
</feature>
<feature type="compositionally biased region" description="Basic and acidic residues" evidence="2">
    <location>
        <begin position="457"/>
        <end position="474"/>
    </location>
</feature>
<comment type="caution">
    <text evidence="3">The sequence shown here is derived from an EMBL/GenBank/DDBJ whole genome shotgun (WGS) entry which is preliminary data.</text>
</comment>
<accession>A0A3L8D8L1</accession>
<feature type="region of interest" description="Disordered" evidence="2">
    <location>
        <begin position="451"/>
        <end position="482"/>
    </location>
</feature>
<feature type="compositionally biased region" description="Polar residues" evidence="2">
    <location>
        <begin position="263"/>
        <end position="273"/>
    </location>
</feature>
<feature type="compositionally biased region" description="Polar residues" evidence="2">
    <location>
        <begin position="830"/>
        <end position="841"/>
    </location>
</feature>
<feature type="region of interest" description="Disordered" evidence="2">
    <location>
        <begin position="262"/>
        <end position="290"/>
    </location>
</feature>
<sequence>MLTTNDAHGARAILVSSQPGNPIASSGAIPGNLRSLPRTAKLNTTYGIDSYADAVCTLARMKRLRNRKVNGISKMDLKRKPTDYMELAYREAISKLKYLLNESYIGPTGMSGTKSQSIWHVYKGSNARVSESGEDTDDPSMTSGSLRNLRSRKELAENLAMSHTLSHRFSKTVHPSKAYNNIALLRADLQSVPPELTSFIERQEDYIEQLERESQYCRDELMNLLGRVKEVVAENDALHSKNHGALSKCILQNHKDCRECSNRQDANGQISDNSDSKRPRERPFAREGPSIMLESRISELEAQLTQTKLELRKAQEENQTNLKRLSEGTWSEGGIAELKAELDKALRAKYEAEMKLDELQKLLSAARDKETEATQRARRSIDDRHQVEFERGQSEMEIRRLKDELERQHEKLREAAQETNRRITEDRQQAERRCNQQIEQLTADVASHWETANKSQLESEKLRRENNELRRESAQKQSAMDNLKKELQSKISTLQSDLSQALSEKDAAEQEVLTGKLTAERNERQARQEQSRLQAEVNSYKQRLERADADLVHCRRENLRLSEQIASLEKEISMSKIAHPEESREQITPRLENEKQLSSMIMDMQTKHAATVAGLEDALNNQATLVSRLTAECQSLTQRLEANNLKHKKEMADLQSNVKHLSNKIQGTLASDEGGISVEMHNANEINDRYDNSTTGAWYADGSAIDETNARVADSANDDQRAMDSETSKRNDQPRQNFYDMSSGQTRSVITEEDEPARASDTMEITGRYTGQEGDASAYTMDVDPNTYMVEQEYDQYNEYDPSRYQQEQYVDDDRFNELAEEEQPEDNRTILNTGASDTLQ</sequence>
<name>A0A3L8D8L1_OOCBI</name>
<feature type="coiled-coil region" evidence="1">
    <location>
        <begin position="626"/>
        <end position="664"/>
    </location>
</feature>
<feature type="compositionally biased region" description="Basic and acidic residues" evidence="2">
    <location>
        <begin position="274"/>
        <end position="285"/>
    </location>
</feature>
<keyword evidence="1" id="KW-0175">Coiled coil</keyword>
<dbReference type="AlphaFoldDB" id="A0A3L8D8L1"/>